<feature type="domain" description="S1 motif" evidence="10">
    <location>
        <begin position="630"/>
        <end position="698"/>
    </location>
</feature>
<dbReference type="GO" id="GO:0006402">
    <property type="term" value="P:mRNA catabolic process"/>
    <property type="evidence" value="ECO:0007669"/>
    <property type="project" value="UniProtKB-UniRule"/>
</dbReference>
<evidence type="ECO:0000256" key="6">
    <source>
        <dbReference type="ARBA" id="ARBA00022723"/>
    </source>
</evidence>
<dbReference type="InterPro" id="IPR004088">
    <property type="entry name" value="KH_dom_type_1"/>
</dbReference>
<dbReference type="NCBIfam" id="NF008805">
    <property type="entry name" value="PRK11824.1"/>
    <property type="match status" value="1"/>
</dbReference>
<dbReference type="Pfam" id="PF00575">
    <property type="entry name" value="S1"/>
    <property type="match status" value="1"/>
</dbReference>
<dbReference type="SUPFAM" id="SSF54211">
    <property type="entry name" value="Ribosomal protein S5 domain 2-like"/>
    <property type="match status" value="2"/>
</dbReference>
<evidence type="ECO:0000259" key="10">
    <source>
        <dbReference type="PROSITE" id="PS50126"/>
    </source>
</evidence>
<dbReference type="Pfam" id="PF03725">
    <property type="entry name" value="RNase_PH_C"/>
    <property type="match status" value="1"/>
</dbReference>
<evidence type="ECO:0000256" key="4">
    <source>
        <dbReference type="ARBA" id="ARBA00022679"/>
    </source>
</evidence>
<dbReference type="SUPFAM" id="SSF46915">
    <property type="entry name" value="Polynucleotide phosphorylase/guanosine pentaphosphate synthase (PNPase/GPSI), domain 3"/>
    <property type="match status" value="1"/>
</dbReference>
<dbReference type="InterPro" id="IPR004087">
    <property type="entry name" value="KH_dom"/>
</dbReference>
<dbReference type="Gene3D" id="3.30.230.70">
    <property type="entry name" value="GHMP Kinase, N-terminal domain"/>
    <property type="match status" value="2"/>
</dbReference>
<dbReference type="InterPro" id="IPR012340">
    <property type="entry name" value="NA-bd_OB-fold"/>
</dbReference>
<dbReference type="SMART" id="SM00316">
    <property type="entry name" value="S1"/>
    <property type="match status" value="1"/>
</dbReference>
<dbReference type="OrthoDB" id="9804305at2"/>
<keyword evidence="6 9" id="KW-0479">Metal-binding</keyword>
<dbReference type="AlphaFoldDB" id="A0A1T4JNG1"/>
<evidence type="ECO:0000313" key="12">
    <source>
        <dbReference type="Proteomes" id="UP000190625"/>
    </source>
</evidence>
<dbReference type="PANTHER" id="PTHR11252">
    <property type="entry name" value="POLYRIBONUCLEOTIDE NUCLEOTIDYLTRANSFERASE"/>
    <property type="match status" value="1"/>
</dbReference>
<organism evidence="11 12">
    <name type="scientific">Selenihalanaerobacter shriftii</name>
    <dbReference type="NCBI Taxonomy" id="142842"/>
    <lineage>
        <taxon>Bacteria</taxon>
        <taxon>Bacillati</taxon>
        <taxon>Bacillota</taxon>
        <taxon>Clostridia</taxon>
        <taxon>Halanaerobiales</taxon>
        <taxon>Halobacteroidaceae</taxon>
        <taxon>Selenihalanaerobacter</taxon>
    </lineage>
</organism>
<feature type="binding site" evidence="9">
    <location>
        <position position="494"/>
    </location>
    <ligand>
        <name>Mg(2+)</name>
        <dbReference type="ChEBI" id="CHEBI:18420"/>
    </ligand>
</feature>
<dbReference type="InterPro" id="IPR015848">
    <property type="entry name" value="PNPase_PH_RNA-bd_bac/org-type"/>
</dbReference>
<dbReference type="SMART" id="SM00322">
    <property type="entry name" value="KH"/>
    <property type="match status" value="1"/>
</dbReference>
<dbReference type="PANTHER" id="PTHR11252:SF0">
    <property type="entry name" value="POLYRIBONUCLEOTIDE NUCLEOTIDYLTRANSFERASE 1, MITOCHONDRIAL"/>
    <property type="match status" value="1"/>
</dbReference>
<reference evidence="12" key="1">
    <citation type="submission" date="2017-02" db="EMBL/GenBank/DDBJ databases">
        <authorList>
            <person name="Varghese N."/>
            <person name="Submissions S."/>
        </authorList>
    </citation>
    <scope>NUCLEOTIDE SEQUENCE [LARGE SCALE GENOMIC DNA]</scope>
    <source>
        <strain evidence="12">ATCC BAA-73</strain>
    </source>
</reference>
<keyword evidence="8 9" id="KW-0694">RNA-binding</keyword>
<dbReference type="Gene3D" id="3.30.1370.10">
    <property type="entry name" value="K Homology domain, type 1"/>
    <property type="match status" value="1"/>
</dbReference>
<dbReference type="CDD" id="cd11364">
    <property type="entry name" value="RNase_PH_PNPase_2"/>
    <property type="match status" value="1"/>
</dbReference>
<keyword evidence="4 9" id="KW-0808">Transferase</keyword>
<dbReference type="FunFam" id="3.30.1370.10:FF:000001">
    <property type="entry name" value="Polyribonucleotide nucleotidyltransferase"/>
    <property type="match status" value="1"/>
</dbReference>
<dbReference type="Gene3D" id="2.40.50.140">
    <property type="entry name" value="Nucleic acid-binding proteins"/>
    <property type="match status" value="1"/>
</dbReference>
<keyword evidence="7 9" id="KW-0460">Magnesium</keyword>
<dbReference type="InterPro" id="IPR015847">
    <property type="entry name" value="ExoRNase_PH_dom2"/>
</dbReference>
<keyword evidence="12" id="KW-1185">Reference proteome</keyword>
<evidence type="ECO:0000256" key="2">
    <source>
        <dbReference type="ARBA" id="ARBA00007404"/>
    </source>
</evidence>
<evidence type="ECO:0000256" key="9">
    <source>
        <dbReference type="HAMAP-Rule" id="MF_01595"/>
    </source>
</evidence>
<proteinExistence type="inferred from homology"/>
<evidence type="ECO:0000256" key="5">
    <source>
        <dbReference type="ARBA" id="ARBA00022695"/>
    </source>
</evidence>
<dbReference type="GO" id="GO:0005829">
    <property type="term" value="C:cytosol"/>
    <property type="evidence" value="ECO:0007669"/>
    <property type="project" value="UniProtKB-ARBA"/>
</dbReference>
<dbReference type="GO" id="GO:0003723">
    <property type="term" value="F:RNA binding"/>
    <property type="evidence" value="ECO:0007669"/>
    <property type="project" value="UniProtKB-UniRule"/>
</dbReference>
<comment type="function">
    <text evidence="9">Involved in mRNA degradation. Catalyzes the phosphorolysis of single-stranded polyribonucleotides processively in the 3'- to 5'-direction.</text>
</comment>
<dbReference type="Pfam" id="PF03726">
    <property type="entry name" value="PNPase"/>
    <property type="match status" value="1"/>
</dbReference>
<dbReference type="PIRSF" id="PIRSF005499">
    <property type="entry name" value="PNPase"/>
    <property type="match status" value="1"/>
</dbReference>
<dbReference type="NCBIfam" id="TIGR03591">
    <property type="entry name" value="polynuc_phos"/>
    <property type="match status" value="1"/>
</dbReference>
<dbReference type="Pfam" id="PF00013">
    <property type="entry name" value="KH_1"/>
    <property type="match status" value="1"/>
</dbReference>
<dbReference type="InterPro" id="IPR036612">
    <property type="entry name" value="KH_dom_type_1_sf"/>
</dbReference>
<dbReference type="HAMAP" id="MF_01595">
    <property type="entry name" value="PNPase"/>
    <property type="match status" value="1"/>
</dbReference>
<dbReference type="CDD" id="cd02393">
    <property type="entry name" value="KH-I_PNPase"/>
    <property type="match status" value="1"/>
</dbReference>
<dbReference type="InterPro" id="IPR012162">
    <property type="entry name" value="PNPase"/>
</dbReference>
<dbReference type="EC" id="2.7.7.8" evidence="9"/>
<comment type="catalytic activity">
    <reaction evidence="9">
        <text>RNA(n+1) + phosphate = RNA(n) + a ribonucleoside 5'-diphosphate</text>
        <dbReference type="Rhea" id="RHEA:22096"/>
        <dbReference type="Rhea" id="RHEA-COMP:14527"/>
        <dbReference type="Rhea" id="RHEA-COMP:17342"/>
        <dbReference type="ChEBI" id="CHEBI:43474"/>
        <dbReference type="ChEBI" id="CHEBI:57930"/>
        <dbReference type="ChEBI" id="CHEBI:140395"/>
        <dbReference type="EC" id="2.7.7.8"/>
    </reaction>
</comment>
<dbReference type="GO" id="GO:0000287">
    <property type="term" value="F:magnesium ion binding"/>
    <property type="evidence" value="ECO:0007669"/>
    <property type="project" value="UniProtKB-UniRule"/>
</dbReference>
<dbReference type="Proteomes" id="UP000190625">
    <property type="component" value="Unassembled WGS sequence"/>
</dbReference>
<dbReference type="RefSeq" id="WP_078808795.1">
    <property type="nucleotide sequence ID" value="NZ_FUWM01000003.1"/>
</dbReference>
<evidence type="ECO:0000256" key="7">
    <source>
        <dbReference type="ARBA" id="ARBA00022842"/>
    </source>
</evidence>
<dbReference type="InterPro" id="IPR027408">
    <property type="entry name" value="PNPase/RNase_PH_dom_sf"/>
</dbReference>
<comment type="similarity">
    <text evidence="2 9">Belongs to the polyribonucleotide nucleotidyltransferase family.</text>
</comment>
<dbReference type="InterPro" id="IPR036456">
    <property type="entry name" value="PNPase_PH_RNA-bd_sf"/>
</dbReference>
<dbReference type="InterPro" id="IPR003029">
    <property type="entry name" value="S1_domain"/>
</dbReference>
<dbReference type="PROSITE" id="PS50084">
    <property type="entry name" value="KH_TYPE_1"/>
    <property type="match status" value="1"/>
</dbReference>
<dbReference type="SUPFAM" id="SSF55666">
    <property type="entry name" value="Ribonuclease PH domain 2-like"/>
    <property type="match status" value="2"/>
</dbReference>
<dbReference type="EMBL" id="FUWM01000003">
    <property type="protein sequence ID" value="SJZ31732.1"/>
    <property type="molecule type" value="Genomic_DNA"/>
</dbReference>
<dbReference type="Pfam" id="PF01138">
    <property type="entry name" value="RNase_PH"/>
    <property type="match status" value="2"/>
</dbReference>
<sequence length="710" mass="77981">MSKEWSMELGGRQITVEAGSLAQQANGSVLVRYGETVVLVTATMADPRPGINYFPLMINYEERLYAAGKIPGGFIKREGRPSEVATLTSRLIDRPLRPLFPKGFRDDVQIIATVLSVDNNNAPDIVAMIGASAALAISDIPFDGPIGGVNVGMINDDFIINPTLDQKEESPLDLIVAGNKDGVMMVEAASNEVSEADMIEAIEFGQKVNEKVIKFQDKIVDEIGKEKADVDLVTVEDQEVEKEVREYVGTKLKEAVQNKDKATRDKEVDEVKAEVKEHFQKKFNENEELEGAQIQEKMKVVSQTLDVILKDDIRSVVLDEGVRIDGRATDEVRPIWCKVGVLPRTHGSGVFTRGQTQAMTVATLGAVGDEQMLDGLEDQESKRYMHHYNFPSFSVGETGPIRGPGRREIGHGALGERALRPMIPGHDEFPYTIRMVSEVLESNGSTSQASICGSTLALMDAGVPIKAPVAGIAMGLMKEGDKVQILSDIQGIEDFNGDMDFKVAGTEEGITALQMDVKIKGVSKEILKEALEQARKGRLHILNEMLEVISESRNELSPYAPSIITMEIDSEKIRDVIGPGGKTIKKIIEETGVKIDIEDDGTVFIAADDQESGQEAKRRVEKITEDVEVGKIYLGEVKKVTNFGAFVEVLPGKEGLVHISELADHHVKKVEDILNEGDEVLVKVIGIDDRDRINLSRKDALPKEDKENDR</sequence>
<dbReference type="GO" id="GO:0006396">
    <property type="term" value="P:RNA processing"/>
    <property type="evidence" value="ECO:0007669"/>
    <property type="project" value="InterPro"/>
</dbReference>
<keyword evidence="3 9" id="KW-0963">Cytoplasm</keyword>
<protein>
    <recommendedName>
        <fullName evidence="9">Polyribonucleotide nucleotidyltransferase</fullName>
        <ecNumber evidence="9">2.7.7.8</ecNumber>
    </recommendedName>
    <alternativeName>
        <fullName evidence="9">Polynucleotide phosphorylase</fullName>
        <shortName evidence="9">PNPase</shortName>
    </alternativeName>
</protein>
<evidence type="ECO:0000256" key="1">
    <source>
        <dbReference type="ARBA" id="ARBA00004496"/>
    </source>
</evidence>
<dbReference type="PROSITE" id="PS50126">
    <property type="entry name" value="S1"/>
    <property type="match status" value="1"/>
</dbReference>
<dbReference type="GO" id="GO:0004654">
    <property type="term" value="F:polyribonucleotide nucleotidyltransferase activity"/>
    <property type="evidence" value="ECO:0007669"/>
    <property type="project" value="UniProtKB-UniRule"/>
</dbReference>
<accession>A0A1T4JNG1</accession>
<evidence type="ECO:0000256" key="3">
    <source>
        <dbReference type="ARBA" id="ARBA00022490"/>
    </source>
</evidence>
<dbReference type="FunFam" id="2.40.50.140:FF:000023">
    <property type="entry name" value="Polyribonucleotide nucleotidyltransferase"/>
    <property type="match status" value="1"/>
</dbReference>
<dbReference type="STRING" id="142842.SAMN02745118_00271"/>
<dbReference type="SUPFAM" id="SSF50249">
    <property type="entry name" value="Nucleic acid-binding proteins"/>
    <property type="match status" value="1"/>
</dbReference>
<dbReference type="CDD" id="cd04472">
    <property type="entry name" value="S1_PNPase"/>
    <property type="match status" value="1"/>
</dbReference>
<dbReference type="SUPFAM" id="SSF54791">
    <property type="entry name" value="Eukaryotic type KH-domain (KH-domain type I)"/>
    <property type="match status" value="1"/>
</dbReference>
<dbReference type="CDD" id="cd11363">
    <property type="entry name" value="RNase_PH_PNPase_1"/>
    <property type="match status" value="1"/>
</dbReference>
<dbReference type="FunFam" id="3.30.230.70:FF:000001">
    <property type="entry name" value="Polyribonucleotide nucleotidyltransferase"/>
    <property type="match status" value="1"/>
</dbReference>
<evidence type="ECO:0000313" key="11">
    <source>
        <dbReference type="EMBL" id="SJZ31732.1"/>
    </source>
</evidence>
<dbReference type="FunFam" id="3.30.230.70:FF:000002">
    <property type="entry name" value="Polyribonucleotide nucleotidyltransferase"/>
    <property type="match status" value="1"/>
</dbReference>
<keyword evidence="5 9" id="KW-0548">Nucleotidyltransferase</keyword>
<comment type="subcellular location">
    <subcellularLocation>
        <location evidence="1 9">Cytoplasm</location>
    </subcellularLocation>
</comment>
<dbReference type="InterPro" id="IPR036345">
    <property type="entry name" value="ExoRNase_PH_dom2_sf"/>
</dbReference>
<dbReference type="InterPro" id="IPR001247">
    <property type="entry name" value="ExoRNase_PH_dom1"/>
</dbReference>
<gene>
    <name evidence="9" type="primary">pnp</name>
    <name evidence="11" type="ORF">SAMN02745118_00271</name>
</gene>
<comment type="cofactor">
    <cofactor evidence="9">
        <name>Mg(2+)</name>
        <dbReference type="ChEBI" id="CHEBI:18420"/>
    </cofactor>
</comment>
<name>A0A1T4JNG1_9FIRM</name>
<dbReference type="GO" id="GO:0000175">
    <property type="term" value="F:3'-5'-RNA exonuclease activity"/>
    <property type="evidence" value="ECO:0007669"/>
    <property type="project" value="TreeGrafter"/>
</dbReference>
<dbReference type="InterPro" id="IPR020568">
    <property type="entry name" value="Ribosomal_Su5_D2-typ_SF"/>
</dbReference>
<evidence type="ECO:0000256" key="8">
    <source>
        <dbReference type="ARBA" id="ARBA00022884"/>
    </source>
</evidence>
<feature type="binding site" evidence="9">
    <location>
        <position position="500"/>
    </location>
    <ligand>
        <name>Mg(2+)</name>
        <dbReference type="ChEBI" id="CHEBI:18420"/>
    </ligand>
</feature>